<dbReference type="InterPro" id="IPR012340">
    <property type="entry name" value="NA-bd_OB-fold"/>
</dbReference>
<evidence type="ECO:0000259" key="4">
    <source>
        <dbReference type="PROSITE" id="PS50126"/>
    </source>
</evidence>
<evidence type="ECO:0000313" key="5">
    <source>
        <dbReference type="Proteomes" id="UP000192223"/>
    </source>
</evidence>
<dbReference type="SUPFAM" id="SSF48452">
    <property type="entry name" value="TPR-like"/>
    <property type="match status" value="2"/>
</dbReference>
<dbReference type="PROSITE" id="PS50126">
    <property type="entry name" value="S1"/>
    <property type="match status" value="3"/>
</dbReference>
<feature type="compositionally biased region" description="Basic and acidic residues" evidence="3">
    <location>
        <begin position="609"/>
        <end position="632"/>
    </location>
</feature>
<dbReference type="InterPro" id="IPR003107">
    <property type="entry name" value="HAT"/>
</dbReference>
<feature type="compositionally biased region" description="Acidic residues" evidence="3">
    <location>
        <begin position="693"/>
        <end position="705"/>
    </location>
</feature>
<feature type="region of interest" description="Disordered" evidence="3">
    <location>
        <begin position="858"/>
        <end position="896"/>
    </location>
</feature>
<dbReference type="GO" id="GO:0032040">
    <property type="term" value="C:small-subunit processome"/>
    <property type="evidence" value="ECO:0007669"/>
    <property type="project" value="TreeGrafter"/>
</dbReference>
<keyword evidence="5" id="KW-1185">Reference proteome</keyword>
<gene>
    <name evidence="6" type="primary">LOC108736895</name>
</gene>
<dbReference type="FunCoup" id="A0A1W4WXX6">
    <property type="interactions" value="2318"/>
</dbReference>
<feature type="region of interest" description="Disordered" evidence="3">
    <location>
        <begin position="37"/>
        <end position="56"/>
    </location>
</feature>
<feature type="region of interest" description="Disordered" evidence="3">
    <location>
        <begin position="644"/>
        <end position="705"/>
    </location>
</feature>
<reference evidence="6" key="1">
    <citation type="submission" date="2025-08" db="UniProtKB">
        <authorList>
            <consortium name="RefSeq"/>
        </authorList>
    </citation>
    <scope>IDENTIFICATION</scope>
    <source>
        <tissue evidence="6">Entire body</tissue>
    </source>
</reference>
<proteinExistence type="predicted"/>
<dbReference type="GO" id="GO:0006364">
    <property type="term" value="P:rRNA processing"/>
    <property type="evidence" value="ECO:0007669"/>
    <property type="project" value="UniProtKB-KW"/>
</dbReference>
<organism evidence="5 6">
    <name type="scientific">Agrilus planipennis</name>
    <name type="common">Emerald ash borer</name>
    <name type="synonym">Agrilus marcopoli</name>
    <dbReference type="NCBI Taxonomy" id="224129"/>
    <lineage>
        <taxon>Eukaryota</taxon>
        <taxon>Metazoa</taxon>
        <taxon>Ecdysozoa</taxon>
        <taxon>Arthropoda</taxon>
        <taxon>Hexapoda</taxon>
        <taxon>Insecta</taxon>
        <taxon>Pterygota</taxon>
        <taxon>Neoptera</taxon>
        <taxon>Endopterygota</taxon>
        <taxon>Coleoptera</taxon>
        <taxon>Polyphaga</taxon>
        <taxon>Elateriformia</taxon>
        <taxon>Buprestoidea</taxon>
        <taxon>Buprestidae</taxon>
        <taxon>Agrilinae</taxon>
        <taxon>Agrilus</taxon>
    </lineage>
</organism>
<feature type="compositionally biased region" description="Basic and acidic residues" evidence="3">
    <location>
        <begin position="808"/>
        <end position="830"/>
    </location>
</feature>
<feature type="domain" description="S1 motif" evidence="4">
    <location>
        <begin position="441"/>
        <end position="509"/>
    </location>
</feature>
<evidence type="ECO:0000256" key="3">
    <source>
        <dbReference type="SAM" id="MobiDB-lite"/>
    </source>
</evidence>
<dbReference type="Gene3D" id="2.40.50.140">
    <property type="entry name" value="Nucleic acid-binding proteins"/>
    <property type="match status" value="4"/>
</dbReference>
<dbReference type="CTD" id="42899"/>
<feature type="domain" description="S1 motif" evidence="4">
    <location>
        <begin position="78"/>
        <end position="165"/>
    </location>
</feature>
<dbReference type="SMART" id="SM00386">
    <property type="entry name" value="HAT"/>
    <property type="match status" value="3"/>
</dbReference>
<dbReference type="PANTHER" id="PTHR23270:SF10">
    <property type="entry name" value="PROTEIN RRP5 HOMOLOG"/>
    <property type="match status" value="1"/>
</dbReference>
<dbReference type="Gene3D" id="1.25.40.10">
    <property type="entry name" value="Tetratricopeptide repeat domain"/>
    <property type="match status" value="1"/>
</dbReference>
<dbReference type="SUPFAM" id="SSF50249">
    <property type="entry name" value="Nucleic acid-binding proteins"/>
    <property type="match status" value="3"/>
</dbReference>
<dbReference type="Pfam" id="PF00575">
    <property type="entry name" value="S1"/>
    <property type="match status" value="1"/>
</dbReference>
<feature type="compositionally biased region" description="Basic and acidic residues" evidence="3">
    <location>
        <begin position="784"/>
        <end position="799"/>
    </location>
</feature>
<protein>
    <submittedName>
        <fullName evidence="6">Protein RRP5 homolog</fullName>
    </submittedName>
</protein>
<feature type="region of interest" description="Disordered" evidence="3">
    <location>
        <begin position="740"/>
        <end position="842"/>
    </location>
</feature>
<dbReference type="GeneID" id="108736895"/>
<evidence type="ECO:0000256" key="1">
    <source>
        <dbReference type="ARBA" id="ARBA00004604"/>
    </source>
</evidence>
<feature type="compositionally biased region" description="Basic and acidic residues" evidence="3">
    <location>
        <begin position="678"/>
        <end position="692"/>
    </location>
</feature>
<dbReference type="GO" id="GO:0003723">
    <property type="term" value="F:RNA binding"/>
    <property type="evidence" value="ECO:0007669"/>
    <property type="project" value="TreeGrafter"/>
</dbReference>
<feature type="region of interest" description="Disordered" evidence="3">
    <location>
        <begin position="599"/>
        <end position="632"/>
    </location>
</feature>
<keyword evidence="2" id="KW-0698">rRNA processing</keyword>
<feature type="compositionally biased region" description="Polar residues" evidence="3">
    <location>
        <begin position="772"/>
        <end position="782"/>
    </location>
</feature>
<name>A0A1W4WXX6_AGRPL</name>
<dbReference type="InParanoid" id="A0A1W4WXX6"/>
<accession>A0A1W4WXX6</accession>
<dbReference type="AlphaFoldDB" id="A0A1W4WXX6"/>
<feature type="domain" description="S1 motif" evidence="4">
    <location>
        <begin position="528"/>
        <end position="592"/>
    </location>
</feature>
<dbReference type="PANTHER" id="PTHR23270">
    <property type="entry name" value="PROGRAMMED CELL DEATH PROTEIN 11 PRE-RRNA PROCESSING PROTEIN RRP5"/>
    <property type="match status" value="1"/>
</dbReference>
<evidence type="ECO:0000313" key="6">
    <source>
        <dbReference type="RefSeq" id="XP_018325003.1"/>
    </source>
</evidence>
<sequence>MTLEVGENFPRGGKKHLPANIEATYKVKNLFATSNEPAKSKTKKINKKKPKSSNGANIEDSISAAVVDQLSYNKLQEGMLVLGCIKNVSDLKVKVELPGRIYGILHINSVSDEFTKYLENAVSENATDKEVVTLSTIFRIGQYIPTKILSVIQEDQNTNVLLSTKPTAINFELSHRDIRQGQLLWTAVLSVSDHGYQLTNGNKNCRIFLPFDKLEENRTLVIGEPLWCVVEKCDQTSTVSTVTVTAMNQSILSAKEVESASLDRIVPGMAFSLIINKHVKYGIEVIFNDMCTGYVNEHYFKKCLESKTNYQIGKTVLGRVLYIQPTTKLTYFTLKSLEDASEPHFPIGSVTLAQVLSISGGIVLKLNENRRGFVSLKRVLPSLSQSANTNVTEYVKKKYLVGSKHKCRILDYHHLDNVYFCTVQSNLIKEKWFSIKDAKIGQIVTSKIIEIKESGILVTFGCLKGFIKNLHITNSQYSDYIKKKFSIGQKIQAKIWNVDEHDNIYLTLKQAFLESDKVLKSSEDAVVGESYPGLVVKTYKAGILIVFYGDVRGFLPQKYLDGLVAEEAFHVGQVVNVVISQIRNDQITLSLNVLNEGKQQARNSKKRQKNVENCETSSKESRTIKKQKNKADKKCIVQGDTEHMDYKGNSTVSEKKIIGDSTEKSSKKKSKGQTVVRKSQEVEKKMKEKNADLSDDEGNVSVEEEFSLKEGYDNSWLSESFDSENEDRILKIKTNNLRKKSISKQANSKSKRVGLQSGKEVKNTLLDDDEGISSSSENVVTTENKLKKENQKELKDGNKALRKSQKLKVVDRENKNSKRKLQDETADNGKAKKMKMNSQNEKNLKVLLPGVHDFFSDTNVLNKEKNGSDSESDEEKGEEESKKKRLTPAERKEIARKQEEEIRRKEMELLEASENPQSADQFDRLLIANPNSSKLWIQYMAFHIGNTQNDRARAVARKAIETIDMRESQEKLNVWLALLNLENRFGDKESFDKTFEEASRCNDSYEVYIETIKMLADSQRYAEMQEKIRRVKGKFKQDPRMWIDIAKIYYTSGRFSDARNLKQGALRSVVNKKEHVDLITKFAIMEFNYGEPEQGEALFETIIQSVPQRVDVWCTYVDQLVKQNKIDLARRVLDN</sequence>
<feature type="compositionally biased region" description="Basic residues" evidence="3">
    <location>
        <begin position="40"/>
        <end position="51"/>
    </location>
</feature>
<dbReference type="Proteomes" id="UP000192223">
    <property type="component" value="Unplaced"/>
</dbReference>
<dbReference type="RefSeq" id="XP_018325003.1">
    <property type="nucleotide sequence ID" value="XM_018469501.2"/>
</dbReference>
<comment type="subcellular location">
    <subcellularLocation>
        <location evidence="1">Nucleus</location>
        <location evidence="1">Nucleolus</location>
    </subcellularLocation>
</comment>
<dbReference type="SMART" id="SM00316">
    <property type="entry name" value="S1"/>
    <property type="match status" value="5"/>
</dbReference>
<dbReference type="InterPro" id="IPR011990">
    <property type="entry name" value="TPR-like_helical_dom_sf"/>
</dbReference>
<feature type="compositionally biased region" description="Basic and acidic residues" evidence="3">
    <location>
        <begin position="879"/>
        <end position="896"/>
    </location>
</feature>
<feature type="compositionally biased region" description="Basic and acidic residues" evidence="3">
    <location>
        <begin position="653"/>
        <end position="665"/>
    </location>
</feature>
<evidence type="ECO:0000256" key="2">
    <source>
        <dbReference type="ARBA" id="ARBA00022552"/>
    </source>
</evidence>
<dbReference type="KEGG" id="apln:108736895"/>
<dbReference type="InterPro" id="IPR003029">
    <property type="entry name" value="S1_domain"/>
</dbReference>
<dbReference type="OrthoDB" id="412781at2759"/>
<dbReference type="InterPro" id="IPR045209">
    <property type="entry name" value="Rrp5"/>
</dbReference>
<dbReference type="STRING" id="224129.A0A1W4WXX6"/>